<dbReference type="InterPro" id="IPR011014">
    <property type="entry name" value="MscS_channel_TM-2"/>
</dbReference>
<dbReference type="GO" id="GO:0008381">
    <property type="term" value="F:mechanosensitive monoatomic ion channel activity"/>
    <property type="evidence" value="ECO:0007669"/>
    <property type="project" value="UniProtKB-ARBA"/>
</dbReference>
<comment type="subcellular location">
    <subcellularLocation>
        <location evidence="1">Cell membrane</location>
        <topology evidence="1">Multi-pass membrane protein</topology>
    </subcellularLocation>
</comment>
<feature type="coiled-coil region" evidence="7">
    <location>
        <begin position="531"/>
        <end position="558"/>
    </location>
</feature>
<keyword evidence="9" id="KW-0732">Signal</keyword>
<comment type="similarity">
    <text evidence="2">Belongs to the MscS (TC 1.A.23) family.</text>
</comment>
<feature type="transmembrane region" description="Helical" evidence="8">
    <location>
        <begin position="669"/>
        <end position="691"/>
    </location>
</feature>
<dbReference type="InterPro" id="IPR006685">
    <property type="entry name" value="MscS_channel_2nd"/>
</dbReference>
<dbReference type="Proteomes" id="UP000464178">
    <property type="component" value="Chromosome"/>
</dbReference>
<protein>
    <recommendedName>
        <fullName evidence="14">Mechanosensitive ion channel</fullName>
    </recommendedName>
</protein>
<evidence type="ECO:0000313" key="12">
    <source>
        <dbReference type="EMBL" id="VTR91935.1"/>
    </source>
</evidence>
<feature type="chain" id="PRO_5026954641" description="Mechanosensitive ion channel" evidence="9">
    <location>
        <begin position="21"/>
        <end position="917"/>
    </location>
</feature>
<feature type="domain" description="Mechanosensitive ion channel transmembrane helices 2/3" evidence="11">
    <location>
        <begin position="711"/>
        <end position="750"/>
    </location>
</feature>
<keyword evidence="5 8" id="KW-1133">Transmembrane helix</keyword>
<evidence type="ECO:0000256" key="3">
    <source>
        <dbReference type="ARBA" id="ARBA00022475"/>
    </source>
</evidence>
<dbReference type="PANTHER" id="PTHR30566">
    <property type="entry name" value="YNAI-RELATED MECHANOSENSITIVE ION CHANNEL"/>
    <property type="match status" value="1"/>
</dbReference>
<feature type="coiled-coil region" evidence="7">
    <location>
        <begin position="345"/>
        <end position="379"/>
    </location>
</feature>
<dbReference type="InterPro" id="IPR049142">
    <property type="entry name" value="MS_channel_1st"/>
</dbReference>
<dbReference type="SUPFAM" id="SSF50182">
    <property type="entry name" value="Sm-like ribonucleoproteins"/>
    <property type="match status" value="1"/>
</dbReference>
<keyword evidence="4 8" id="KW-0812">Transmembrane</keyword>
<evidence type="ECO:0000313" key="13">
    <source>
        <dbReference type="Proteomes" id="UP000464178"/>
    </source>
</evidence>
<evidence type="ECO:0000256" key="1">
    <source>
        <dbReference type="ARBA" id="ARBA00004651"/>
    </source>
</evidence>
<dbReference type="AlphaFoldDB" id="A0A6P2CUW1"/>
<evidence type="ECO:0000256" key="2">
    <source>
        <dbReference type="ARBA" id="ARBA00008017"/>
    </source>
</evidence>
<keyword evidence="6 8" id="KW-0472">Membrane</keyword>
<dbReference type="EMBL" id="LR593886">
    <property type="protein sequence ID" value="VTR91935.1"/>
    <property type="molecule type" value="Genomic_DNA"/>
</dbReference>
<evidence type="ECO:0000256" key="9">
    <source>
        <dbReference type="SAM" id="SignalP"/>
    </source>
</evidence>
<keyword evidence="13" id="KW-1185">Reference proteome</keyword>
<proteinExistence type="inferred from homology"/>
<dbReference type="Pfam" id="PF21088">
    <property type="entry name" value="MS_channel_1st"/>
    <property type="match status" value="1"/>
</dbReference>
<keyword evidence="7" id="KW-0175">Coiled coil</keyword>
<dbReference type="Gene3D" id="1.10.287.1260">
    <property type="match status" value="1"/>
</dbReference>
<evidence type="ECO:0000256" key="4">
    <source>
        <dbReference type="ARBA" id="ARBA00022692"/>
    </source>
</evidence>
<reference evidence="12 13" key="1">
    <citation type="submission" date="2019-05" db="EMBL/GenBank/DDBJ databases">
        <authorList>
            <consortium name="Science for Life Laboratories"/>
        </authorList>
    </citation>
    <scope>NUCLEOTIDE SEQUENCE [LARGE SCALE GENOMIC DNA]</scope>
    <source>
        <strain evidence="12">Soil9</strain>
    </source>
</reference>
<dbReference type="KEGG" id="gms:SOIL9_57790"/>
<dbReference type="RefSeq" id="WP_162666868.1">
    <property type="nucleotide sequence ID" value="NZ_LR593886.1"/>
</dbReference>
<dbReference type="Pfam" id="PF00924">
    <property type="entry name" value="MS_channel_2nd"/>
    <property type="match status" value="1"/>
</dbReference>
<evidence type="ECO:0000256" key="6">
    <source>
        <dbReference type="ARBA" id="ARBA00023136"/>
    </source>
</evidence>
<evidence type="ECO:0000256" key="7">
    <source>
        <dbReference type="SAM" id="Coils"/>
    </source>
</evidence>
<dbReference type="InterPro" id="IPR023408">
    <property type="entry name" value="MscS_beta-dom_sf"/>
</dbReference>
<sequence length="917" mass="99130">MLHIRILSAGAALLSVLCLALPGTGRSDEKASPPKSVSVDREQVRKELEAKLTGRAPTEVVAFVEQLAREWVVRKGAYELAHRRVTSQVTEVSKDRQRVDDLKSPPPVPLVLRSADVEAALKAEQTVVDYHATRVKHLEAWKNAVTALAVAGADFDRAARAADDHLFAMRTASAFAAKVGAGKLPDAVEAKQLDDAAARIKALGSEVRDALEKATSDSAGVEKQLVDARAASDAAAAKLEALKGAQADTLAAFRFEEHARSMAPAQLVDEFAKTRKSLAEKTGAISGDAGDYKKAVASASETRHALNAVKEPPPPTRAEVPTSLEQTTRALAGVQAYLTARVRNSVEREEKVNALISALDELERRAVAYSTTLDDTRRLAAQVTAFATEVERRVGSGDLDAAQVPAGFGGTDRVQLDGELRAVTLAIQQLRQEREQLRKPDPDAENIKALTGHLLARVDERLNLLADLRALAHSYTVPHKDRPEAEQKRLDQRTAERVNGEAAEWDWLLAFDRSKGSASAAELLSADYRELIDFDDRADTLKRQKEALENLVDLGRRETADIAKLRTVLEKYEATSESTRKWDEWLRSRASSGGLKAEEATYRDEVARLNAVTLANARRVEALTGNSATDASKVAEQTKLSATGGEIGKARAELRAARIRGLRETGIRIGIVLLCAFILPRVMVFILGRAIRGGTNEAGSPSPVLAALRRVLKVGAWAVALVLVLNILGYDVTALVMALAIGALALALAARPMIADVLGSVAIFAERRFKVGDVVRLGTGEPARVVGLTWRSTALKNATGLMLSVPNRKVTELTVENLSRGGETYDAIAVTVSTDKDAGKVVTVLRGAVGQCKNVSADNGVAVVRYSQKGHVKVVEYRFWWFLKDYEARTKTRDEVFARIALGLSQEDMAGIEVTLG</sequence>
<keyword evidence="3" id="KW-1003">Cell membrane</keyword>
<feature type="domain" description="Mechanosensitive ion channel MscS" evidence="10">
    <location>
        <begin position="754"/>
        <end position="820"/>
    </location>
</feature>
<evidence type="ECO:0000256" key="8">
    <source>
        <dbReference type="SAM" id="Phobius"/>
    </source>
</evidence>
<dbReference type="InterPro" id="IPR010920">
    <property type="entry name" value="LSM_dom_sf"/>
</dbReference>
<dbReference type="GO" id="GO:0005886">
    <property type="term" value="C:plasma membrane"/>
    <property type="evidence" value="ECO:0007669"/>
    <property type="project" value="UniProtKB-SubCell"/>
</dbReference>
<dbReference type="PANTHER" id="PTHR30566:SF5">
    <property type="entry name" value="MECHANOSENSITIVE ION CHANNEL PROTEIN 1, MITOCHONDRIAL-RELATED"/>
    <property type="match status" value="1"/>
</dbReference>
<dbReference type="Gene3D" id="2.30.30.60">
    <property type="match status" value="1"/>
</dbReference>
<feature type="signal peptide" evidence="9">
    <location>
        <begin position="1"/>
        <end position="20"/>
    </location>
</feature>
<organism evidence="12 13">
    <name type="scientific">Gemmata massiliana</name>
    <dbReference type="NCBI Taxonomy" id="1210884"/>
    <lineage>
        <taxon>Bacteria</taxon>
        <taxon>Pseudomonadati</taxon>
        <taxon>Planctomycetota</taxon>
        <taxon>Planctomycetia</taxon>
        <taxon>Gemmatales</taxon>
        <taxon>Gemmataceae</taxon>
        <taxon>Gemmata</taxon>
    </lineage>
</organism>
<dbReference type="SUPFAM" id="SSF82861">
    <property type="entry name" value="Mechanosensitive channel protein MscS (YggB), transmembrane region"/>
    <property type="match status" value="1"/>
</dbReference>
<evidence type="ECO:0008006" key="14">
    <source>
        <dbReference type="Google" id="ProtNLM"/>
    </source>
</evidence>
<name>A0A6P2CUW1_9BACT</name>
<evidence type="ECO:0000259" key="10">
    <source>
        <dbReference type="Pfam" id="PF00924"/>
    </source>
</evidence>
<evidence type="ECO:0000256" key="5">
    <source>
        <dbReference type="ARBA" id="ARBA00022989"/>
    </source>
</evidence>
<accession>A0A6P2CUW1</accession>
<gene>
    <name evidence="12" type="ORF">SOIL9_57790</name>
</gene>
<evidence type="ECO:0000259" key="11">
    <source>
        <dbReference type="Pfam" id="PF21088"/>
    </source>
</evidence>